<evidence type="ECO:0000313" key="1">
    <source>
        <dbReference type="EMBL" id="CAK5050775.1"/>
    </source>
</evidence>
<comment type="caution">
    <text evidence="1">The sequence shown here is derived from an EMBL/GenBank/DDBJ whole genome shotgun (WGS) entry which is preliminary data.</text>
</comment>
<organism evidence="1 2">
    <name type="scientific">Meloidogyne enterolobii</name>
    <name type="common">Root-knot nematode worm</name>
    <name type="synonym">Meloidogyne mayaguensis</name>
    <dbReference type="NCBI Taxonomy" id="390850"/>
    <lineage>
        <taxon>Eukaryota</taxon>
        <taxon>Metazoa</taxon>
        <taxon>Ecdysozoa</taxon>
        <taxon>Nematoda</taxon>
        <taxon>Chromadorea</taxon>
        <taxon>Rhabditida</taxon>
        <taxon>Tylenchina</taxon>
        <taxon>Tylenchomorpha</taxon>
        <taxon>Tylenchoidea</taxon>
        <taxon>Meloidogynidae</taxon>
        <taxon>Meloidogyninae</taxon>
        <taxon>Meloidogyne</taxon>
    </lineage>
</organism>
<keyword evidence="2" id="KW-1185">Reference proteome</keyword>
<sequence>MLVNIVSIKNFVLFLIVFASIVSVKQNIENNNLNKMLLMMFLLFLLCCFVVRVCLFKFFPLFFSFIQQNMLRNILKTSDLKPQNFLSKHCFMLFHFQVFFLPSSFLLHLYKPPKNSLYF</sequence>
<dbReference type="EMBL" id="CAVMJV010000014">
    <property type="protein sequence ID" value="CAK5050775.1"/>
    <property type="molecule type" value="Genomic_DNA"/>
</dbReference>
<reference evidence="1" key="1">
    <citation type="submission" date="2023-11" db="EMBL/GenBank/DDBJ databases">
        <authorList>
            <person name="Poullet M."/>
        </authorList>
    </citation>
    <scope>NUCLEOTIDE SEQUENCE</scope>
    <source>
        <strain evidence="1">E1834</strain>
    </source>
</reference>
<accession>A0ACB0YKS3</accession>
<protein>
    <submittedName>
        <fullName evidence="1">Uncharacterized protein</fullName>
    </submittedName>
</protein>
<name>A0ACB0YKS3_MELEN</name>
<proteinExistence type="predicted"/>
<dbReference type="Proteomes" id="UP001497535">
    <property type="component" value="Unassembled WGS sequence"/>
</dbReference>
<gene>
    <name evidence="1" type="ORF">MENTE1834_LOCUS13410</name>
</gene>
<evidence type="ECO:0000313" key="2">
    <source>
        <dbReference type="Proteomes" id="UP001497535"/>
    </source>
</evidence>